<accession>A0ABV8INZ2</accession>
<protein>
    <submittedName>
        <fullName evidence="2">Uncharacterized protein</fullName>
    </submittedName>
</protein>
<feature type="compositionally biased region" description="Pro residues" evidence="1">
    <location>
        <begin position="54"/>
        <end position="86"/>
    </location>
</feature>
<dbReference type="RefSeq" id="WP_378066923.1">
    <property type="nucleotide sequence ID" value="NZ_JBHSBL010000013.1"/>
</dbReference>
<name>A0ABV8INZ2_9ACTN</name>
<organism evidence="2 3">
    <name type="scientific">Actinoplanes subglobosus</name>
    <dbReference type="NCBI Taxonomy" id="1547892"/>
    <lineage>
        <taxon>Bacteria</taxon>
        <taxon>Bacillati</taxon>
        <taxon>Actinomycetota</taxon>
        <taxon>Actinomycetes</taxon>
        <taxon>Micromonosporales</taxon>
        <taxon>Micromonosporaceae</taxon>
        <taxon>Actinoplanes</taxon>
    </lineage>
</organism>
<evidence type="ECO:0000313" key="2">
    <source>
        <dbReference type="EMBL" id="MFC4065939.1"/>
    </source>
</evidence>
<reference evidence="3" key="1">
    <citation type="journal article" date="2019" name="Int. J. Syst. Evol. Microbiol.">
        <title>The Global Catalogue of Microorganisms (GCM) 10K type strain sequencing project: providing services to taxonomists for standard genome sequencing and annotation.</title>
        <authorList>
            <consortium name="The Broad Institute Genomics Platform"/>
            <consortium name="The Broad Institute Genome Sequencing Center for Infectious Disease"/>
            <person name="Wu L."/>
            <person name="Ma J."/>
        </authorList>
    </citation>
    <scope>NUCLEOTIDE SEQUENCE [LARGE SCALE GENOMIC DNA]</scope>
    <source>
        <strain evidence="3">TBRC 5832</strain>
    </source>
</reference>
<proteinExistence type="predicted"/>
<evidence type="ECO:0000256" key="1">
    <source>
        <dbReference type="SAM" id="MobiDB-lite"/>
    </source>
</evidence>
<evidence type="ECO:0000313" key="3">
    <source>
        <dbReference type="Proteomes" id="UP001595867"/>
    </source>
</evidence>
<gene>
    <name evidence="2" type="ORF">ACFO0C_13435</name>
</gene>
<dbReference type="Proteomes" id="UP001595867">
    <property type="component" value="Unassembled WGS sequence"/>
</dbReference>
<feature type="region of interest" description="Disordered" evidence="1">
    <location>
        <begin position="46"/>
        <end position="86"/>
    </location>
</feature>
<sequence>MLADARDAGDAEIALLTLDRLARLRSSPALAAEADALLPAARHLITDADRVDRLPPPPAYPRRPNDPPPAYPRRQADPPPGDPLPG</sequence>
<comment type="caution">
    <text evidence="2">The sequence shown here is derived from an EMBL/GenBank/DDBJ whole genome shotgun (WGS) entry which is preliminary data.</text>
</comment>
<keyword evidence="3" id="KW-1185">Reference proteome</keyword>
<dbReference type="EMBL" id="JBHSBL010000013">
    <property type="protein sequence ID" value="MFC4065939.1"/>
    <property type="molecule type" value="Genomic_DNA"/>
</dbReference>